<dbReference type="Pfam" id="PF01261">
    <property type="entry name" value="AP_endonuc_2"/>
    <property type="match status" value="1"/>
</dbReference>
<dbReference type="Gene3D" id="3.20.20.150">
    <property type="entry name" value="Divalent-metal-dependent TIM barrel enzymes"/>
    <property type="match status" value="1"/>
</dbReference>
<dbReference type="PANTHER" id="PTHR12110:SF21">
    <property type="entry name" value="XYLOSE ISOMERASE-LIKE TIM BARREL DOMAIN-CONTAINING PROTEIN"/>
    <property type="match status" value="1"/>
</dbReference>
<dbReference type="InterPro" id="IPR013022">
    <property type="entry name" value="Xyl_isomerase-like_TIM-brl"/>
</dbReference>
<dbReference type="InterPro" id="IPR050312">
    <property type="entry name" value="IolE/XylAMocC-like"/>
</dbReference>
<protein>
    <submittedName>
        <fullName evidence="2">Sugar phosphate isomerase/epimerase</fullName>
    </submittedName>
</protein>
<organism evidence="2 3">
    <name type="scientific">Anoxynatronum buryatiense</name>
    <dbReference type="NCBI Taxonomy" id="489973"/>
    <lineage>
        <taxon>Bacteria</taxon>
        <taxon>Bacillati</taxon>
        <taxon>Bacillota</taxon>
        <taxon>Clostridia</taxon>
        <taxon>Eubacteriales</taxon>
        <taxon>Clostridiaceae</taxon>
        <taxon>Anoxynatronum</taxon>
    </lineage>
</organism>
<dbReference type="AlphaFoldDB" id="A0AA46AHD8"/>
<dbReference type="Proteomes" id="UP001158066">
    <property type="component" value="Unassembled WGS sequence"/>
</dbReference>
<dbReference type="SUPFAM" id="SSF51658">
    <property type="entry name" value="Xylose isomerase-like"/>
    <property type="match status" value="1"/>
</dbReference>
<evidence type="ECO:0000259" key="1">
    <source>
        <dbReference type="Pfam" id="PF01261"/>
    </source>
</evidence>
<comment type="caution">
    <text evidence="2">The sequence shown here is derived from an EMBL/GenBank/DDBJ whole genome shotgun (WGS) entry which is preliminary data.</text>
</comment>
<accession>A0AA46AHD8</accession>
<feature type="domain" description="Xylose isomerase-like TIM barrel" evidence="1">
    <location>
        <begin position="20"/>
        <end position="262"/>
    </location>
</feature>
<dbReference type="EMBL" id="FXUF01000001">
    <property type="protein sequence ID" value="SMP38532.1"/>
    <property type="molecule type" value="Genomic_DNA"/>
</dbReference>
<dbReference type="PANTHER" id="PTHR12110">
    <property type="entry name" value="HYDROXYPYRUVATE ISOMERASE"/>
    <property type="match status" value="1"/>
</dbReference>
<gene>
    <name evidence="2" type="ORF">SAMN06296020_101112</name>
</gene>
<name>A0AA46AHD8_9CLOT</name>
<dbReference type="GO" id="GO:0016853">
    <property type="term" value="F:isomerase activity"/>
    <property type="evidence" value="ECO:0007669"/>
    <property type="project" value="UniProtKB-KW"/>
</dbReference>
<evidence type="ECO:0000313" key="3">
    <source>
        <dbReference type="Proteomes" id="UP001158066"/>
    </source>
</evidence>
<reference evidence="2" key="1">
    <citation type="submission" date="2017-05" db="EMBL/GenBank/DDBJ databases">
        <authorList>
            <person name="Varghese N."/>
            <person name="Submissions S."/>
        </authorList>
    </citation>
    <scope>NUCLEOTIDE SEQUENCE</scope>
    <source>
        <strain evidence="2">Su22</strain>
    </source>
</reference>
<sequence length="277" mass="31342">MNRKALHTKSIWKSNLLSDLRIAKEAGFGAVEMAGDKVHDYLAAGLSTNQVKETLNNLDIQMISINDVAHVERTDDDAVHRMLMETESLSRFAQEVGCDCIQLVPLCALEGRSWEEIRTLTARNIRRIADVGACYGVRFQLEPVAWSPIHSLSQSLELIEAVERDNFGMVIDFWHLWYGGKTTPEDVARMNPAQIYHIHFGDGKKNPPGTLCDETDLRGYYAGDGDIDVPQWVQAVKASGYDGWWTYELVSAYHWQMDTREVAEATSRLLDEYVFKG</sequence>
<dbReference type="RefSeq" id="WP_283407474.1">
    <property type="nucleotide sequence ID" value="NZ_FXUF01000001.1"/>
</dbReference>
<proteinExistence type="predicted"/>
<keyword evidence="2" id="KW-0413">Isomerase</keyword>
<dbReference type="InterPro" id="IPR036237">
    <property type="entry name" value="Xyl_isomerase-like_sf"/>
</dbReference>
<keyword evidence="3" id="KW-1185">Reference proteome</keyword>
<evidence type="ECO:0000313" key="2">
    <source>
        <dbReference type="EMBL" id="SMP38532.1"/>
    </source>
</evidence>